<feature type="region of interest" description="Disordered" evidence="1">
    <location>
        <begin position="1"/>
        <end position="26"/>
    </location>
</feature>
<evidence type="ECO:0000313" key="2">
    <source>
        <dbReference type="EMBL" id="OQP64676.1"/>
    </source>
</evidence>
<proteinExistence type="predicted"/>
<dbReference type="STRING" id="1703345.A3860_18110"/>
<reference evidence="2 3" key="1">
    <citation type="submission" date="2016-03" db="EMBL/GenBank/DDBJ databases">
        <title>Niastella vici sp. nov., isolated from farmland soil.</title>
        <authorList>
            <person name="Chen L."/>
            <person name="Wang D."/>
            <person name="Yang S."/>
            <person name="Wang G."/>
        </authorList>
    </citation>
    <scope>NUCLEOTIDE SEQUENCE [LARGE SCALE GENOMIC DNA]</scope>
    <source>
        <strain evidence="2 3">DJ57</strain>
    </source>
</reference>
<gene>
    <name evidence="2" type="ORF">A3860_18110</name>
</gene>
<keyword evidence="3" id="KW-1185">Reference proteome</keyword>
<comment type="caution">
    <text evidence="2">The sequence shown here is derived from an EMBL/GenBank/DDBJ whole genome shotgun (WGS) entry which is preliminary data.</text>
</comment>
<sequence>MAEKSGTITWAAPCKENKKTNGKQNHDLKSIRRYPLGNRTGRRIRLTQGASSNLLKCKTDFMVIGTTPPIGTERPYFMQTLFPANYLNAGKI</sequence>
<name>A0A1V9G2I6_9BACT</name>
<protein>
    <submittedName>
        <fullName evidence="2">Uncharacterized protein</fullName>
    </submittedName>
</protein>
<accession>A0A1V9G2I6</accession>
<evidence type="ECO:0000313" key="3">
    <source>
        <dbReference type="Proteomes" id="UP000192796"/>
    </source>
</evidence>
<dbReference type="Proteomes" id="UP000192796">
    <property type="component" value="Unassembled WGS sequence"/>
</dbReference>
<dbReference type="AlphaFoldDB" id="A0A1V9G2I6"/>
<dbReference type="EMBL" id="LVYD01000041">
    <property type="protein sequence ID" value="OQP64676.1"/>
    <property type="molecule type" value="Genomic_DNA"/>
</dbReference>
<feature type="compositionally biased region" description="Basic and acidic residues" evidence="1">
    <location>
        <begin position="15"/>
        <end position="26"/>
    </location>
</feature>
<organism evidence="2 3">
    <name type="scientific">Niastella vici</name>
    <dbReference type="NCBI Taxonomy" id="1703345"/>
    <lineage>
        <taxon>Bacteria</taxon>
        <taxon>Pseudomonadati</taxon>
        <taxon>Bacteroidota</taxon>
        <taxon>Chitinophagia</taxon>
        <taxon>Chitinophagales</taxon>
        <taxon>Chitinophagaceae</taxon>
        <taxon>Niastella</taxon>
    </lineage>
</organism>
<evidence type="ECO:0000256" key="1">
    <source>
        <dbReference type="SAM" id="MobiDB-lite"/>
    </source>
</evidence>